<dbReference type="OrthoDB" id="5244165at2759"/>
<dbReference type="EMBL" id="LCTW02000121">
    <property type="protein sequence ID" value="KXX78394.1"/>
    <property type="molecule type" value="Genomic_DNA"/>
</dbReference>
<feature type="domain" description="PD-(D/E)XK nuclease-like" evidence="2">
    <location>
        <begin position="152"/>
        <end position="420"/>
    </location>
</feature>
<proteinExistence type="predicted"/>
<keyword evidence="4" id="KW-1185">Reference proteome</keyword>
<reference evidence="3 4" key="1">
    <citation type="journal article" date="2016" name="Genome Announc.">
        <title>Genome Sequence of Madurella mycetomatis mm55, Isolated from a Human Mycetoma Case in Sudan.</title>
        <authorList>
            <person name="Smit S."/>
            <person name="Derks M.F."/>
            <person name="Bervoets S."/>
            <person name="Fahal A."/>
            <person name="van Leeuwen W."/>
            <person name="van Belkum A."/>
            <person name="van de Sande W.W."/>
        </authorList>
    </citation>
    <scope>NUCLEOTIDE SEQUENCE [LARGE SCALE GENOMIC DNA]</scope>
    <source>
        <strain evidence="4">mm55</strain>
    </source>
</reference>
<feature type="region of interest" description="Disordered" evidence="1">
    <location>
        <begin position="1"/>
        <end position="37"/>
    </location>
</feature>
<evidence type="ECO:0000256" key="1">
    <source>
        <dbReference type="SAM" id="MobiDB-lite"/>
    </source>
</evidence>
<dbReference type="VEuPathDB" id="FungiDB:MMYC01_205891"/>
<feature type="compositionally biased region" description="Basic and acidic residues" evidence="1">
    <location>
        <begin position="9"/>
        <end position="29"/>
    </location>
</feature>
<sequence>MTSSSIRSARKDGDHFENDKGGEDLERTSASDSQQQLIPRVRYPLRLAEAPILLPRPGRCEDLPAQINNPCSTFSSDTGTGASSKKRRGASPVKTTTMLRGLSTPFLYANIAVDDPRSRLPEDIHRLFLEVGRITSRESFIPSSVRKQVSELVDEDRVRTWWFFDDQSPDDALAELLQLRRIQADAQRCRRLVLSEAAWNLDVHGPLLRLGAVRTDGRVEREIITSARIAPQFLPTIDGKERTNVEGKMVDFALVLNLGYDALAELDVNRFQGKEVDKAGMDEATAEVIRRAVRAQPLGQQTINQTLYTGLQYRPAPVNVETKVSGIPEEGRVQLGIWTAAWRIRMLTFLDLQNQQRSLITLPLILVVEHQWYLLFACDRGDHMQILGDIRIGDTSTLLGLYSILAVIREVAKWLDEDFRHWFLDAFSGVAGDA</sequence>
<comment type="caution">
    <text evidence="3">The sequence shown here is derived from an EMBL/GenBank/DDBJ whole genome shotgun (WGS) entry which is preliminary data.</text>
</comment>
<protein>
    <recommendedName>
        <fullName evidence="2">PD-(D/E)XK nuclease-like domain-containing protein</fullName>
    </recommendedName>
</protein>
<evidence type="ECO:0000259" key="2">
    <source>
        <dbReference type="Pfam" id="PF20516"/>
    </source>
</evidence>
<gene>
    <name evidence="3" type="ORF">MMYC01_205891</name>
</gene>
<dbReference type="InterPro" id="IPR046797">
    <property type="entry name" value="PDDEXK_12"/>
</dbReference>
<evidence type="ECO:0000313" key="3">
    <source>
        <dbReference type="EMBL" id="KXX78394.1"/>
    </source>
</evidence>
<dbReference type="STRING" id="100816.A0A175W623"/>
<name>A0A175W623_9PEZI</name>
<feature type="region of interest" description="Disordered" evidence="1">
    <location>
        <begin position="68"/>
        <end position="93"/>
    </location>
</feature>
<dbReference type="Pfam" id="PF20516">
    <property type="entry name" value="PDDEXK_12"/>
    <property type="match status" value="1"/>
</dbReference>
<evidence type="ECO:0000313" key="4">
    <source>
        <dbReference type="Proteomes" id="UP000078237"/>
    </source>
</evidence>
<organism evidence="3 4">
    <name type="scientific">Madurella mycetomatis</name>
    <dbReference type="NCBI Taxonomy" id="100816"/>
    <lineage>
        <taxon>Eukaryota</taxon>
        <taxon>Fungi</taxon>
        <taxon>Dikarya</taxon>
        <taxon>Ascomycota</taxon>
        <taxon>Pezizomycotina</taxon>
        <taxon>Sordariomycetes</taxon>
        <taxon>Sordariomycetidae</taxon>
        <taxon>Sordariales</taxon>
        <taxon>Sordariales incertae sedis</taxon>
        <taxon>Madurella</taxon>
    </lineage>
</organism>
<dbReference type="AlphaFoldDB" id="A0A175W623"/>
<dbReference type="Proteomes" id="UP000078237">
    <property type="component" value="Unassembled WGS sequence"/>
</dbReference>
<accession>A0A175W623</accession>
<feature type="compositionally biased region" description="Polar residues" evidence="1">
    <location>
        <begin position="68"/>
        <end position="83"/>
    </location>
</feature>